<protein>
    <recommendedName>
        <fullName evidence="2">PAW domain-containing protein</fullName>
    </recommendedName>
</protein>
<dbReference type="SUPFAM" id="SSF49785">
    <property type="entry name" value="Galactose-binding domain-like"/>
    <property type="match status" value="1"/>
</dbReference>
<feature type="compositionally biased region" description="Polar residues" evidence="1">
    <location>
        <begin position="475"/>
        <end position="484"/>
    </location>
</feature>
<dbReference type="Pfam" id="PF04721">
    <property type="entry name" value="PAW"/>
    <property type="match status" value="1"/>
</dbReference>
<dbReference type="InterPro" id="IPR006588">
    <property type="entry name" value="Peptide_N_glycanase_PAW_dom"/>
</dbReference>
<feature type="compositionally biased region" description="Pro residues" evidence="1">
    <location>
        <begin position="58"/>
        <end position="67"/>
    </location>
</feature>
<gene>
    <name evidence="3" type="ORF">BV898_01635</name>
</gene>
<accession>A0A1W0XAM3</accession>
<dbReference type="GO" id="GO:0005737">
    <property type="term" value="C:cytoplasm"/>
    <property type="evidence" value="ECO:0007669"/>
    <property type="project" value="InterPro"/>
</dbReference>
<dbReference type="AlphaFoldDB" id="A0A1W0XAM3"/>
<feature type="region of interest" description="Disordered" evidence="1">
    <location>
        <begin position="365"/>
        <end position="457"/>
    </location>
</feature>
<dbReference type="InterPro" id="IPR008979">
    <property type="entry name" value="Galactose-bd-like_sf"/>
</dbReference>
<evidence type="ECO:0000259" key="2">
    <source>
        <dbReference type="Pfam" id="PF04721"/>
    </source>
</evidence>
<dbReference type="Gene3D" id="2.60.120.1020">
    <property type="entry name" value="Peptide N glycanase, PAW domain"/>
    <property type="match status" value="1"/>
</dbReference>
<keyword evidence="4" id="KW-1185">Reference proteome</keyword>
<reference evidence="4" key="1">
    <citation type="submission" date="2017-01" db="EMBL/GenBank/DDBJ databases">
        <title>Comparative genomics of anhydrobiosis in the tardigrade Hypsibius dujardini.</title>
        <authorList>
            <person name="Yoshida Y."/>
            <person name="Koutsovoulos G."/>
            <person name="Laetsch D."/>
            <person name="Stevens L."/>
            <person name="Kumar S."/>
            <person name="Horikawa D."/>
            <person name="Ishino K."/>
            <person name="Komine S."/>
            <person name="Tomita M."/>
            <person name="Blaxter M."/>
            <person name="Arakawa K."/>
        </authorList>
    </citation>
    <scope>NUCLEOTIDE SEQUENCE [LARGE SCALE GENOMIC DNA]</scope>
    <source>
        <strain evidence="4">Z151</strain>
    </source>
</reference>
<dbReference type="OrthoDB" id="409136at2759"/>
<dbReference type="Proteomes" id="UP000192578">
    <property type="component" value="Unassembled WGS sequence"/>
</dbReference>
<sequence>MDGRGPPYNPYFQSEPALTGVQQGTLPPTGPYPSGSTPFDQNPAYPEVYPNFGLNFPQPQPPFPSTLPYPSHTTSSSYSHNQLPPGYPVSVGLPPSLGAVIPSVRPSQAPHTQPYPATTTGVPVSTISSRNQHLSAYNSSFGVGGGGANTTAHFQSPQHVFNSAGSQGAFGQHQANFQDPAHGIVGVVLEPTPRELGEKKMILQYCSSADRYIRPVTNSVSQGWNMCVFTASNISRNFSNERKKYFLARRPNAPHGRLEWRFDVSSSGTRIKSVRAKFNAKIQFKGLGREFIDVYILAPSNERVHLNFLGIEQKFKSLKGQQKFSLVAEISGTTAPAQWDQKFSKQDQQISDLQNQILLLRGATAKEATPAQPEDVDVCSTDSQTPKDITVKVSRKRSPSPGFGSPTARTSPRTNPAETTAIPVTKRERSAEEEDSSSLPETEKSKSAASNVMSTCRGSSEKNAVLFRNIHQLRWDSSGTSKTVRNTRRTRSGGPAVDLQSHGSSRSGVRPRS</sequence>
<feature type="domain" description="PAW" evidence="2">
    <location>
        <begin position="187"/>
        <end position="341"/>
    </location>
</feature>
<feature type="region of interest" description="Disordered" evidence="1">
    <location>
        <begin position="1"/>
        <end position="83"/>
    </location>
</feature>
<dbReference type="EMBL" id="MTYJ01000006">
    <property type="protein sequence ID" value="OQV24575.1"/>
    <property type="molecule type" value="Genomic_DNA"/>
</dbReference>
<evidence type="ECO:0000313" key="3">
    <source>
        <dbReference type="EMBL" id="OQV24575.1"/>
    </source>
</evidence>
<proteinExistence type="predicted"/>
<feature type="compositionally biased region" description="Low complexity" evidence="1">
    <location>
        <begin position="24"/>
        <end position="38"/>
    </location>
</feature>
<organism evidence="3 4">
    <name type="scientific">Hypsibius exemplaris</name>
    <name type="common">Freshwater tardigrade</name>
    <dbReference type="NCBI Taxonomy" id="2072580"/>
    <lineage>
        <taxon>Eukaryota</taxon>
        <taxon>Metazoa</taxon>
        <taxon>Ecdysozoa</taxon>
        <taxon>Tardigrada</taxon>
        <taxon>Eutardigrada</taxon>
        <taxon>Parachela</taxon>
        <taxon>Hypsibioidea</taxon>
        <taxon>Hypsibiidae</taxon>
        <taxon>Hypsibius</taxon>
    </lineage>
</organism>
<evidence type="ECO:0000313" key="4">
    <source>
        <dbReference type="Proteomes" id="UP000192578"/>
    </source>
</evidence>
<feature type="compositionally biased region" description="Polar residues" evidence="1">
    <location>
        <begin position="407"/>
        <end position="418"/>
    </location>
</feature>
<name>A0A1W0XAM3_HYPEX</name>
<dbReference type="InterPro" id="IPR038680">
    <property type="entry name" value="PAW_sf"/>
</dbReference>
<feature type="compositionally biased region" description="Polar residues" evidence="1">
    <location>
        <begin position="447"/>
        <end position="457"/>
    </location>
</feature>
<feature type="region of interest" description="Disordered" evidence="1">
    <location>
        <begin position="471"/>
        <end position="513"/>
    </location>
</feature>
<feature type="compositionally biased region" description="Low complexity" evidence="1">
    <location>
        <begin position="68"/>
        <end position="80"/>
    </location>
</feature>
<comment type="caution">
    <text evidence="3">The sequence shown here is derived from an EMBL/GenBank/DDBJ whole genome shotgun (WGS) entry which is preliminary data.</text>
</comment>
<dbReference type="GO" id="GO:0006516">
    <property type="term" value="P:glycoprotein catabolic process"/>
    <property type="evidence" value="ECO:0007669"/>
    <property type="project" value="InterPro"/>
</dbReference>
<evidence type="ECO:0000256" key="1">
    <source>
        <dbReference type="SAM" id="MobiDB-lite"/>
    </source>
</evidence>